<keyword evidence="1" id="KW-0805">Transcription regulation</keyword>
<dbReference type="SUPFAM" id="SSF46785">
    <property type="entry name" value="Winged helix' DNA-binding domain"/>
    <property type="match status" value="1"/>
</dbReference>
<dbReference type="RefSeq" id="WP_141356033.1">
    <property type="nucleotide sequence ID" value="NZ_BAAAWM010000001.1"/>
</dbReference>
<dbReference type="InterPro" id="IPR000835">
    <property type="entry name" value="HTH_MarR-typ"/>
</dbReference>
<evidence type="ECO:0000313" key="6">
    <source>
        <dbReference type="Proteomes" id="UP000316242"/>
    </source>
</evidence>
<feature type="domain" description="HTH marR-type" evidence="4">
    <location>
        <begin position="7"/>
        <end position="137"/>
    </location>
</feature>
<comment type="caution">
    <text evidence="5">The sequence shown here is derived from an EMBL/GenBank/DDBJ whole genome shotgun (WGS) entry which is preliminary data.</text>
</comment>
<evidence type="ECO:0000256" key="1">
    <source>
        <dbReference type="ARBA" id="ARBA00023015"/>
    </source>
</evidence>
<dbReference type="InterPro" id="IPR039422">
    <property type="entry name" value="MarR/SlyA-like"/>
</dbReference>
<keyword evidence="6" id="KW-1185">Reference proteome</keyword>
<protein>
    <submittedName>
        <fullName evidence="5">MarR family transcriptional regulator</fullName>
    </submittedName>
</protein>
<keyword evidence="2" id="KW-0238">DNA-binding</keyword>
<gene>
    <name evidence="5" type="ORF">ANI01nite_06920</name>
</gene>
<sequence length="144" mass="16024">MEFEQEPSDLPEQMHEALSPLLSLIRTARSISPGKLGILHTLATEGRASAARMRQAIGVSQQAISLTTKELEGLGLIERHRDEADRRKLWFKLTDAGRQKLEHEIQLGQRALMQAIGENLSDEEISLIRAALPALKKINTAVRP</sequence>
<dbReference type="InterPro" id="IPR036390">
    <property type="entry name" value="WH_DNA-bd_sf"/>
</dbReference>
<evidence type="ECO:0000256" key="3">
    <source>
        <dbReference type="ARBA" id="ARBA00023163"/>
    </source>
</evidence>
<proteinExistence type="predicted"/>
<dbReference type="EMBL" id="BJNE01000002">
    <property type="protein sequence ID" value="GEC11489.1"/>
    <property type="molecule type" value="Genomic_DNA"/>
</dbReference>
<dbReference type="Gene3D" id="1.10.10.10">
    <property type="entry name" value="Winged helix-like DNA-binding domain superfamily/Winged helix DNA-binding domain"/>
    <property type="match status" value="1"/>
</dbReference>
<evidence type="ECO:0000313" key="5">
    <source>
        <dbReference type="EMBL" id="GEC11489.1"/>
    </source>
</evidence>
<dbReference type="Pfam" id="PF13601">
    <property type="entry name" value="HTH_34"/>
    <property type="match status" value="1"/>
</dbReference>
<reference evidence="5 6" key="1">
    <citation type="submission" date="2019-06" db="EMBL/GenBank/DDBJ databases">
        <title>Whole genome shotgun sequence of Glutamicibacter nicotianae NBRC 14234.</title>
        <authorList>
            <person name="Hosoyama A."/>
            <person name="Uohara A."/>
            <person name="Ohji S."/>
            <person name="Ichikawa N."/>
        </authorList>
    </citation>
    <scope>NUCLEOTIDE SEQUENCE [LARGE SCALE GENOMIC DNA]</scope>
    <source>
        <strain evidence="5 6">NBRC 14234</strain>
    </source>
</reference>
<dbReference type="PROSITE" id="PS50995">
    <property type="entry name" value="HTH_MARR_2"/>
    <property type="match status" value="1"/>
</dbReference>
<accession>A0ABQ0RI93</accession>
<dbReference type="PRINTS" id="PR00598">
    <property type="entry name" value="HTHMARR"/>
</dbReference>
<dbReference type="Proteomes" id="UP000316242">
    <property type="component" value="Unassembled WGS sequence"/>
</dbReference>
<dbReference type="PANTHER" id="PTHR33164">
    <property type="entry name" value="TRANSCRIPTIONAL REGULATOR, MARR FAMILY"/>
    <property type="match status" value="1"/>
</dbReference>
<dbReference type="SMART" id="SM00347">
    <property type="entry name" value="HTH_MARR"/>
    <property type="match status" value="1"/>
</dbReference>
<dbReference type="PROSITE" id="PS01117">
    <property type="entry name" value="HTH_MARR_1"/>
    <property type="match status" value="1"/>
</dbReference>
<dbReference type="InterPro" id="IPR023187">
    <property type="entry name" value="Tscrpt_reg_MarR-type_CS"/>
</dbReference>
<evidence type="ECO:0000256" key="2">
    <source>
        <dbReference type="ARBA" id="ARBA00023125"/>
    </source>
</evidence>
<dbReference type="InterPro" id="IPR036388">
    <property type="entry name" value="WH-like_DNA-bd_sf"/>
</dbReference>
<organism evidence="5 6">
    <name type="scientific">Glutamicibacter nicotianae</name>
    <name type="common">Arthrobacter nicotianae</name>
    <dbReference type="NCBI Taxonomy" id="37929"/>
    <lineage>
        <taxon>Bacteria</taxon>
        <taxon>Bacillati</taxon>
        <taxon>Actinomycetota</taxon>
        <taxon>Actinomycetes</taxon>
        <taxon>Micrococcales</taxon>
        <taxon>Micrococcaceae</taxon>
        <taxon>Glutamicibacter</taxon>
    </lineage>
</organism>
<evidence type="ECO:0000259" key="4">
    <source>
        <dbReference type="PROSITE" id="PS50995"/>
    </source>
</evidence>
<dbReference type="PANTHER" id="PTHR33164:SF89">
    <property type="entry name" value="MARR FAMILY REGULATORY PROTEIN"/>
    <property type="match status" value="1"/>
</dbReference>
<name>A0ABQ0RI93_GLUNI</name>
<keyword evidence="3" id="KW-0804">Transcription</keyword>
<dbReference type="InterPro" id="IPR027395">
    <property type="entry name" value="WH_DNA-bd_dom"/>
</dbReference>